<dbReference type="InterPro" id="IPR002300">
    <property type="entry name" value="aa-tRNA-synth_Ia"/>
</dbReference>
<dbReference type="PANTHER" id="PTHR11946">
    <property type="entry name" value="VALYL-TRNA SYNTHETASES"/>
    <property type="match status" value="1"/>
</dbReference>
<evidence type="ECO:0000259" key="13">
    <source>
        <dbReference type="Pfam" id="PF10458"/>
    </source>
</evidence>
<dbReference type="EMBL" id="PCSD01000009">
    <property type="protein sequence ID" value="PIP34133.1"/>
    <property type="molecule type" value="Genomic_DNA"/>
</dbReference>
<keyword evidence="2 8" id="KW-0436">Ligase</keyword>
<feature type="domain" description="Aminoacyl-tRNA synthetase class Ia" evidence="11">
    <location>
        <begin position="18"/>
        <end position="458"/>
    </location>
</feature>
<dbReference type="AlphaFoldDB" id="A0A2G9ZLR7"/>
<evidence type="ECO:0000256" key="8">
    <source>
        <dbReference type="HAMAP-Rule" id="MF_02004"/>
    </source>
</evidence>
<evidence type="ECO:0000256" key="7">
    <source>
        <dbReference type="ARBA" id="ARBA00047552"/>
    </source>
</evidence>
<keyword evidence="5 8" id="KW-0648">Protein biosynthesis</keyword>
<dbReference type="InterPro" id="IPR009080">
    <property type="entry name" value="tRNAsynth_Ia_anticodon-bd"/>
</dbReference>
<dbReference type="Pfam" id="PF00133">
    <property type="entry name" value="tRNA-synt_1"/>
    <property type="match status" value="2"/>
</dbReference>
<dbReference type="Gene3D" id="3.40.50.620">
    <property type="entry name" value="HUPs"/>
    <property type="match status" value="2"/>
</dbReference>
<dbReference type="InterPro" id="IPR013155">
    <property type="entry name" value="M/V/L/I-tRNA-synth_anticd-bd"/>
</dbReference>
<keyword evidence="6 8" id="KW-0030">Aminoacyl-tRNA synthetase</keyword>
<dbReference type="SUPFAM" id="SSF46589">
    <property type="entry name" value="tRNA-binding arm"/>
    <property type="match status" value="1"/>
</dbReference>
<comment type="catalytic activity">
    <reaction evidence="7 8">
        <text>tRNA(Val) + L-valine + ATP = L-valyl-tRNA(Val) + AMP + diphosphate</text>
        <dbReference type="Rhea" id="RHEA:10704"/>
        <dbReference type="Rhea" id="RHEA-COMP:9672"/>
        <dbReference type="Rhea" id="RHEA-COMP:9708"/>
        <dbReference type="ChEBI" id="CHEBI:30616"/>
        <dbReference type="ChEBI" id="CHEBI:33019"/>
        <dbReference type="ChEBI" id="CHEBI:57762"/>
        <dbReference type="ChEBI" id="CHEBI:78442"/>
        <dbReference type="ChEBI" id="CHEBI:78537"/>
        <dbReference type="ChEBI" id="CHEBI:456215"/>
        <dbReference type="EC" id="6.1.1.9"/>
    </reaction>
</comment>
<dbReference type="PRINTS" id="PR00986">
    <property type="entry name" value="TRNASYNTHVAL"/>
</dbReference>
<evidence type="ECO:0000313" key="14">
    <source>
        <dbReference type="EMBL" id="PIP34133.1"/>
    </source>
</evidence>
<keyword evidence="3 8" id="KW-0547">Nucleotide-binding</keyword>
<dbReference type="InterPro" id="IPR037118">
    <property type="entry name" value="Val-tRNA_synth_C_sf"/>
</dbReference>
<sequence length="1092" mass="123167">MNKPLPPAYEPKDYEEGIYRRWEESGFFNPDRLPVRPDAPAYAIVMPPPNVTGTLHLGHASMLTIEDILIRFHRLLGERTLWLPGTDHAAIATQTKVEKLLKAEGLDRRKLGREAFLKKVEEFAVASHDTMTRQIRKMGSSCDWSREAYTLDKTRSQAVRSVFKLMYDDGLIYRGERIVNWCPRCHSTLADDEVEYESRPAILYTFKYDENFPWPIATTRPETKLGDTAVAVNPADQRYQGLVGQKLSADFLGRHLDLKIISDVQIDPAFGTGAVGVTPAHAQIDWQIAEKNGLPAIKVIGEEGLIRPGFGEFSGLTAVAARDLIVAKLKERGLIIKEEPIENNLSLCYRCGTAIEPLPSKQWFIDVNKKLPESKSARARQLAWRGKSLKEVALDVVKSGQVRIIPERFGKNYYHWMENLRDWCISRQIWFGHRVPVWHSKRGKVELILVRHGQTDWNKDGIMQGQTDIPLNGNGQESAAKLAAKIRDEKFDLIITSPLKRTSETAKLLNSYQVPIIEDDRLKERSYGRFEGLKTEEILKAHPEIKTFQVNGSNYWIDVPTAETYGQLKARVMDFLGEAKKKYQGKKILVVSHGDTLDMFYAALNDLPDEKAYGRFSLNMHLERYALETDEVYVGLAAPAAGGDWEQDEDTLDTWFSSGLWTFSTLANQPEEIIIKDGQLSINSEDFKKFHPTAVLETGYDILFFWVARMIIMTVYAIGDIPFRDVYLHGLIRDEQGRKMSKSLGNVIDPLDMTDKYGADAVRLALVSGGTPGNDLNVNENKIAGSRNLVNKLWNIGRYLLVRRETEPPDNGSAVSETLAERWIARKMKNLIESLTADLLAYRFSAAAETLREFTWNDLADWYIEASKFENSASAAVLQRRLGRDLLVLWHPFLPFVTEVLWPHHRLDSDSELILVAAWPLAAAYDQFLSGQPNVQAADFSLIQAVIIAIRNLRAENKIPPAQKVRAIIYSEKYAEQLRSQDRLILNLRTGLSSLEIEAGHLAKRQAGWLYASLSGLEIGLAAPDFDPAEQRAALAAEISNLAKRRAAQTQKLANADFVQRAPAAVVDKEKAKLAAIEEELASRQKKFAEQG</sequence>
<dbReference type="CDD" id="cd07962">
    <property type="entry name" value="Anticodon_Ia_Val"/>
    <property type="match status" value="1"/>
</dbReference>
<dbReference type="InterPro" id="IPR001412">
    <property type="entry name" value="aa-tRNA-synth_I_CS"/>
</dbReference>
<dbReference type="Pfam" id="PF10458">
    <property type="entry name" value="Val_tRNA-synt_C"/>
    <property type="match status" value="1"/>
</dbReference>
<dbReference type="HAMAP" id="MF_02004">
    <property type="entry name" value="Val_tRNA_synth_type1"/>
    <property type="match status" value="1"/>
</dbReference>
<proteinExistence type="inferred from homology"/>
<dbReference type="GO" id="GO:0005829">
    <property type="term" value="C:cytosol"/>
    <property type="evidence" value="ECO:0007669"/>
    <property type="project" value="TreeGrafter"/>
</dbReference>
<dbReference type="InterPro" id="IPR001345">
    <property type="entry name" value="PG/BPGM_mutase_AS"/>
</dbReference>
<dbReference type="Gene3D" id="3.40.50.1240">
    <property type="entry name" value="Phosphoglycerate mutase-like"/>
    <property type="match status" value="1"/>
</dbReference>
<feature type="active site" description="Proton donor/acceptor" evidence="9">
    <location>
        <position position="524"/>
    </location>
</feature>
<evidence type="ECO:0000256" key="9">
    <source>
        <dbReference type="PIRSR" id="PIRSR613078-1"/>
    </source>
</evidence>
<dbReference type="InterPro" id="IPR013078">
    <property type="entry name" value="His_Pase_superF_clade-1"/>
</dbReference>
<feature type="binding site" evidence="10">
    <location>
        <begin position="524"/>
        <end position="527"/>
    </location>
    <ligand>
        <name>substrate</name>
    </ligand>
</feature>
<feature type="domain" description="Aminoacyl-tRNA synthetase class Ia" evidence="11">
    <location>
        <begin position="642"/>
        <end position="778"/>
    </location>
</feature>
<evidence type="ECO:0000259" key="12">
    <source>
        <dbReference type="Pfam" id="PF08264"/>
    </source>
</evidence>
<dbReference type="InterPro" id="IPR019499">
    <property type="entry name" value="Val-tRNA_synth_tRNA-bd"/>
</dbReference>
<evidence type="ECO:0000256" key="6">
    <source>
        <dbReference type="ARBA" id="ARBA00023146"/>
    </source>
</evidence>
<dbReference type="SMART" id="SM00855">
    <property type="entry name" value="PGAM"/>
    <property type="match status" value="1"/>
</dbReference>
<dbReference type="Pfam" id="PF08264">
    <property type="entry name" value="Anticodon_1"/>
    <property type="match status" value="1"/>
</dbReference>
<keyword evidence="1 8" id="KW-0963">Cytoplasm</keyword>
<dbReference type="SUPFAM" id="SSF50677">
    <property type="entry name" value="ValRS/IleRS/LeuRS editing domain"/>
    <property type="match status" value="1"/>
</dbReference>
<name>A0A2G9ZLR7_9BACT</name>
<dbReference type="InterPro" id="IPR009008">
    <property type="entry name" value="Val/Leu/Ile-tRNA-synth_edit"/>
</dbReference>
<dbReference type="CDD" id="cd00817">
    <property type="entry name" value="ValRS_core"/>
    <property type="match status" value="1"/>
</dbReference>
<feature type="active site" description="Tele-phosphohistidine intermediate" evidence="9">
    <location>
        <position position="452"/>
    </location>
</feature>
<dbReference type="SUPFAM" id="SSF53254">
    <property type="entry name" value="Phosphoglycerate mutase-like"/>
    <property type="match status" value="1"/>
</dbReference>
<dbReference type="GO" id="GO:0005524">
    <property type="term" value="F:ATP binding"/>
    <property type="evidence" value="ECO:0007669"/>
    <property type="project" value="UniProtKB-UniRule"/>
</dbReference>
<protein>
    <recommendedName>
        <fullName evidence="8">Valine--tRNA ligase</fullName>
        <ecNumber evidence="8">6.1.1.9</ecNumber>
    </recommendedName>
    <alternativeName>
        <fullName evidence="8">Valyl-tRNA synthetase</fullName>
        <shortName evidence="8">ValRS</shortName>
    </alternativeName>
</protein>
<reference evidence="14 15" key="1">
    <citation type="submission" date="2017-09" db="EMBL/GenBank/DDBJ databases">
        <title>Depth-based differentiation of microbial function through sediment-hosted aquifers and enrichment of novel symbionts in the deep terrestrial subsurface.</title>
        <authorList>
            <person name="Probst A.J."/>
            <person name="Ladd B."/>
            <person name="Jarett J.K."/>
            <person name="Geller-Mcgrath D.E."/>
            <person name="Sieber C.M."/>
            <person name="Emerson J.B."/>
            <person name="Anantharaman K."/>
            <person name="Thomas B.C."/>
            <person name="Malmstrom R."/>
            <person name="Stieglmeier M."/>
            <person name="Klingl A."/>
            <person name="Woyke T."/>
            <person name="Ryan C.M."/>
            <person name="Banfield J.F."/>
        </authorList>
    </citation>
    <scope>NUCLEOTIDE SEQUENCE [LARGE SCALE GENOMIC DNA]</scope>
    <source>
        <strain evidence="14">CG23_combo_of_CG06-09_8_20_14_all_49_15</strain>
    </source>
</reference>
<dbReference type="GO" id="GO:0006438">
    <property type="term" value="P:valyl-tRNA aminoacylation"/>
    <property type="evidence" value="ECO:0007669"/>
    <property type="project" value="UniProtKB-UniRule"/>
</dbReference>
<dbReference type="PROSITE" id="PS00178">
    <property type="entry name" value="AA_TRNA_LIGASE_I"/>
    <property type="match status" value="1"/>
</dbReference>
<dbReference type="InterPro" id="IPR029033">
    <property type="entry name" value="His_PPase_superfam"/>
</dbReference>
<organism evidence="14 15">
    <name type="scientific">Candidatus Falkowbacteria bacterium CG23_combo_of_CG06-09_8_20_14_all_49_15</name>
    <dbReference type="NCBI Taxonomy" id="1974572"/>
    <lineage>
        <taxon>Bacteria</taxon>
        <taxon>Candidatus Falkowiibacteriota</taxon>
    </lineage>
</organism>
<comment type="similarity">
    <text evidence="8">Belongs to the class-I aminoacyl-tRNA synthetase family. ValS type 1 subfamily.</text>
</comment>
<keyword evidence="4 8" id="KW-0067">ATP-binding</keyword>
<comment type="domain">
    <text evidence="8">ValRS has two distinct active sites: one for aminoacylation and one for editing. The misactivated threonine is translocated from the active site to the editing site.</text>
</comment>
<evidence type="ECO:0000259" key="11">
    <source>
        <dbReference type="Pfam" id="PF00133"/>
    </source>
</evidence>
<comment type="caution">
    <text evidence="14">The sequence shown here is derived from an EMBL/GenBank/DDBJ whole genome shotgun (WGS) entry which is preliminary data.</text>
</comment>
<accession>A0A2G9ZLR7</accession>
<comment type="function">
    <text evidence="8">Catalyzes the attachment of valine to tRNA(Val). As ValRS can inadvertently accommodate and process structurally similar amino acids such as threonine, to avoid such errors, it has a 'posttransfer' editing activity that hydrolyzes mischarged Thr-tRNA(Val) in a tRNA-dependent manner.</text>
</comment>
<feature type="binding site" evidence="10">
    <location>
        <position position="501"/>
    </location>
    <ligand>
        <name>substrate</name>
    </ligand>
</feature>
<comment type="subunit">
    <text evidence="8">Monomer.</text>
</comment>
<evidence type="ECO:0000313" key="15">
    <source>
        <dbReference type="Proteomes" id="UP000230729"/>
    </source>
</evidence>
<dbReference type="EC" id="6.1.1.9" evidence="8"/>
<evidence type="ECO:0000256" key="3">
    <source>
        <dbReference type="ARBA" id="ARBA00022741"/>
    </source>
</evidence>
<dbReference type="InterPro" id="IPR010978">
    <property type="entry name" value="tRNA-bd_arm"/>
</dbReference>
<dbReference type="Gene3D" id="3.90.740.10">
    <property type="entry name" value="Valyl/Leucyl/Isoleucyl-tRNA synthetase, editing domain"/>
    <property type="match status" value="1"/>
</dbReference>
<dbReference type="SUPFAM" id="SSF47323">
    <property type="entry name" value="Anticodon-binding domain of a subclass of class I aminoacyl-tRNA synthetases"/>
    <property type="match status" value="1"/>
</dbReference>
<gene>
    <name evidence="8" type="primary">valS</name>
    <name evidence="14" type="ORF">COX22_00635</name>
</gene>
<feature type="short sequence motif" description="'HIGH' region" evidence="8">
    <location>
        <begin position="49"/>
        <end position="59"/>
    </location>
</feature>
<feature type="binding site" evidence="10">
    <location>
        <begin position="451"/>
        <end position="458"/>
    </location>
    <ligand>
        <name>substrate</name>
    </ligand>
</feature>
<comment type="subcellular location">
    <subcellularLocation>
        <location evidence="8">Cytoplasm</location>
    </subcellularLocation>
</comment>
<dbReference type="CDD" id="cd07067">
    <property type="entry name" value="HP_PGM_like"/>
    <property type="match status" value="1"/>
</dbReference>
<dbReference type="PANTHER" id="PTHR11946:SF93">
    <property type="entry name" value="VALINE--TRNA LIGASE, CHLOROPLASTIC_MITOCHONDRIAL 2"/>
    <property type="match status" value="1"/>
</dbReference>
<dbReference type="InterPro" id="IPR033705">
    <property type="entry name" value="Anticodon_Ia_Val"/>
</dbReference>
<feature type="short sequence motif" description="'KMSKS' region" evidence="8">
    <location>
        <begin position="739"/>
        <end position="743"/>
    </location>
</feature>
<feature type="domain" description="Valyl-tRNA synthetase tRNA-binding arm" evidence="13">
    <location>
        <begin position="1029"/>
        <end position="1082"/>
    </location>
</feature>
<dbReference type="SUPFAM" id="SSF52374">
    <property type="entry name" value="Nucleotidylyl transferase"/>
    <property type="match status" value="1"/>
</dbReference>
<dbReference type="InterPro" id="IPR002303">
    <property type="entry name" value="Valyl-tRNA_ligase"/>
</dbReference>
<keyword evidence="8" id="KW-0175">Coiled coil</keyword>
<evidence type="ECO:0000256" key="10">
    <source>
        <dbReference type="PIRSR" id="PIRSR613078-2"/>
    </source>
</evidence>
<feature type="domain" description="Methionyl/Valyl/Leucyl/Isoleucyl-tRNA synthetase anticodon-binding" evidence="12">
    <location>
        <begin position="821"/>
        <end position="968"/>
    </location>
</feature>
<dbReference type="GO" id="GO:0002161">
    <property type="term" value="F:aminoacyl-tRNA deacylase activity"/>
    <property type="evidence" value="ECO:0007669"/>
    <property type="project" value="InterPro"/>
</dbReference>
<dbReference type="Gene3D" id="1.10.287.380">
    <property type="entry name" value="Valyl-tRNA synthetase, C-terminal domain"/>
    <property type="match status" value="1"/>
</dbReference>
<comment type="domain">
    <text evidence="8">The C-terminal coiled-coil domain is crucial for aminoacylation activity.</text>
</comment>
<feature type="binding site" evidence="8">
    <location>
        <position position="742"/>
    </location>
    <ligand>
        <name>ATP</name>
        <dbReference type="ChEBI" id="CHEBI:30616"/>
    </ligand>
</feature>
<dbReference type="PROSITE" id="PS00175">
    <property type="entry name" value="PG_MUTASE"/>
    <property type="match status" value="1"/>
</dbReference>
<evidence type="ECO:0000256" key="1">
    <source>
        <dbReference type="ARBA" id="ARBA00022490"/>
    </source>
</evidence>
<evidence type="ECO:0000256" key="5">
    <source>
        <dbReference type="ARBA" id="ARBA00022917"/>
    </source>
</evidence>
<dbReference type="InterPro" id="IPR014729">
    <property type="entry name" value="Rossmann-like_a/b/a_fold"/>
</dbReference>
<dbReference type="Proteomes" id="UP000230729">
    <property type="component" value="Unassembled WGS sequence"/>
</dbReference>
<dbReference type="Gene3D" id="1.10.730.10">
    <property type="entry name" value="Isoleucyl-tRNA Synthetase, Domain 1"/>
    <property type="match status" value="1"/>
</dbReference>
<dbReference type="GO" id="GO:0004832">
    <property type="term" value="F:valine-tRNA ligase activity"/>
    <property type="evidence" value="ECO:0007669"/>
    <property type="project" value="UniProtKB-UniRule"/>
</dbReference>
<evidence type="ECO:0000256" key="2">
    <source>
        <dbReference type="ARBA" id="ARBA00022598"/>
    </source>
</evidence>
<evidence type="ECO:0000256" key="4">
    <source>
        <dbReference type="ARBA" id="ARBA00022840"/>
    </source>
</evidence>